<evidence type="ECO:0000256" key="12">
    <source>
        <dbReference type="ARBA" id="ARBA00023049"/>
    </source>
</evidence>
<evidence type="ECO:0000256" key="10">
    <source>
        <dbReference type="ARBA" id="ARBA00022833"/>
    </source>
</evidence>
<dbReference type="InterPro" id="IPR045175">
    <property type="entry name" value="M28_fam"/>
</dbReference>
<organism evidence="20 21">
    <name type="scientific">Cristinia sonorae</name>
    <dbReference type="NCBI Taxonomy" id="1940300"/>
    <lineage>
        <taxon>Eukaryota</taxon>
        <taxon>Fungi</taxon>
        <taxon>Dikarya</taxon>
        <taxon>Basidiomycota</taxon>
        <taxon>Agaricomycotina</taxon>
        <taxon>Agaricomycetes</taxon>
        <taxon>Agaricomycetidae</taxon>
        <taxon>Agaricales</taxon>
        <taxon>Pleurotineae</taxon>
        <taxon>Stephanosporaceae</taxon>
        <taxon>Cristinia</taxon>
    </lineage>
</organism>
<evidence type="ECO:0000259" key="17">
    <source>
        <dbReference type="Pfam" id="PF04389"/>
    </source>
</evidence>
<dbReference type="InterPro" id="IPR053976">
    <property type="entry name" value="PFF1_TM"/>
</dbReference>
<dbReference type="EMBL" id="JAEVFJ010000007">
    <property type="protein sequence ID" value="KAH8103501.1"/>
    <property type="molecule type" value="Genomic_DNA"/>
</dbReference>
<proteinExistence type="inferred from homology"/>
<evidence type="ECO:0000256" key="6">
    <source>
        <dbReference type="ARBA" id="ARBA00022670"/>
    </source>
</evidence>
<evidence type="ECO:0000313" key="20">
    <source>
        <dbReference type="EMBL" id="KAH8103501.1"/>
    </source>
</evidence>
<keyword evidence="9 15" id="KW-0378">Hydrolase</keyword>
<keyword evidence="6 15" id="KW-0645">Protease</keyword>
<reference evidence="20" key="1">
    <citation type="journal article" date="2021" name="New Phytol.">
        <title>Evolutionary innovations through gain and loss of genes in the ectomycorrhizal Boletales.</title>
        <authorList>
            <person name="Wu G."/>
            <person name="Miyauchi S."/>
            <person name="Morin E."/>
            <person name="Kuo A."/>
            <person name="Drula E."/>
            <person name="Varga T."/>
            <person name="Kohler A."/>
            <person name="Feng B."/>
            <person name="Cao Y."/>
            <person name="Lipzen A."/>
            <person name="Daum C."/>
            <person name="Hundley H."/>
            <person name="Pangilinan J."/>
            <person name="Johnson J."/>
            <person name="Barry K."/>
            <person name="LaButti K."/>
            <person name="Ng V."/>
            <person name="Ahrendt S."/>
            <person name="Min B."/>
            <person name="Choi I.G."/>
            <person name="Park H."/>
            <person name="Plett J.M."/>
            <person name="Magnuson J."/>
            <person name="Spatafora J.W."/>
            <person name="Nagy L.G."/>
            <person name="Henrissat B."/>
            <person name="Grigoriev I.V."/>
            <person name="Yang Z.L."/>
            <person name="Xu J."/>
            <person name="Martin F.M."/>
        </authorList>
    </citation>
    <scope>NUCLEOTIDE SEQUENCE</scope>
    <source>
        <strain evidence="20">KKN 215</strain>
    </source>
</reference>
<keyword evidence="14" id="KW-0325">Glycoprotein</keyword>
<evidence type="ECO:0000259" key="18">
    <source>
        <dbReference type="Pfam" id="PF22250"/>
    </source>
</evidence>
<name>A0A8K0XS73_9AGAR</name>
<keyword evidence="8 15" id="KW-0479">Metal-binding</keyword>
<gene>
    <name evidence="20" type="ORF">BXZ70DRAFT_926000</name>
</gene>
<evidence type="ECO:0000313" key="21">
    <source>
        <dbReference type="Proteomes" id="UP000813824"/>
    </source>
</evidence>
<evidence type="ECO:0000256" key="7">
    <source>
        <dbReference type="ARBA" id="ARBA00022692"/>
    </source>
</evidence>
<keyword evidence="21" id="KW-1185">Reference proteome</keyword>
<feature type="transmembrane region" description="Helical" evidence="16">
    <location>
        <begin position="505"/>
        <end position="523"/>
    </location>
</feature>
<keyword evidence="12" id="KW-0482">Metalloprotease</keyword>
<dbReference type="Pfam" id="PF22251">
    <property type="entry name" value="PFF1_TM"/>
    <property type="match status" value="1"/>
</dbReference>
<evidence type="ECO:0000256" key="16">
    <source>
        <dbReference type="SAM" id="Phobius"/>
    </source>
</evidence>
<protein>
    <recommendedName>
        <fullName evidence="15">Peptide hydrolase</fullName>
        <ecNumber evidence="15">3.4.-.-</ecNumber>
    </recommendedName>
</protein>
<evidence type="ECO:0000256" key="11">
    <source>
        <dbReference type="ARBA" id="ARBA00022989"/>
    </source>
</evidence>
<dbReference type="PANTHER" id="PTHR12147:SF58">
    <property type="entry name" value="VACUOLAR MEMBRANE PROTEASE"/>
    <property type="match status" value="1"/>
</dbReference>
<dbReference type="InterPro" id="IPR053975">
    <property type="entry name" value="PFF1_C"/>
</dbReference>
<evidence type="ECO:0000256" key="2">
    <source>
        <dbReference type="ARBA" id="ARBA00003273"/>
    </source>
</evidence>
<feature type="transmembrane region" description="Helical" evidence="16">
    <location>
        <begin position="638"/>
        <end position="663"/>
    </location>
</feature>
<feature type="transmembrane region" description="Helical" evidence="16">
    <location>
        <begin position="442"/>
        <end position="467"/>
    </location>
</feature>
<dbReference type="Pfam" id="PF22250">
    <property type="entry name" value="PFF1_C"/>
    <property type="match status" value="1"/>
</dbReference>
<comment type="similarity">
    <text evidence="4 15">Belongs to the peptidase M28 family.</text>
</comment>
<dbReference type="PANTHER" id="PTHR12147">
    <property type="entry name" value="METALLOPEPTIDASE M28 FAMILY MEMBER"/>
    <property type="match status" value="1"/>
</dbReference>
<dbReference type="GO" id="GO:0046872">
    <property type="term" value="F:metal ion binding"/>
    <property type="evidence" value="ECO:0007669"/>
    <property type="project" value="UniProtKB-KW"/>
</dbReference>
<feature type="transmembrane region" description="Helical" evidence="16">
    <location>
        <begin position="702"/>
        <end position="722"/>
    </location>
</feature>
<keyword evidence="13 16" id="KW-0472">Membrane</keyword>
<comment type="function">
    <text evidence="2">May be involved in vacuolar sorting and osmoregulation.</text>
</comment>
<dbReference type="GO" id="GO:0005774">
    <property type="term" value="C:vacuolar membrane"/>
    <property type="evidence" value="ECO:0007669"/>
    <property type="project" value="UniProtKB-SubCell"/>
</dbReference>
<dbReference type="Pfam" id="PF04389">
    <property type="entry name" value="Peptidase_M28"/>
    <property type="match status" value="1"/>
</dbReference>
<dbReference type="InterPro" id="IPR007484">
    <property type="entry name" value="Peptidase_M28"/>
</dbReference>
<comment type="subcellular location">
    <subcellularLocation>
        <location evidence="3">Vacuole membrane</location>
        <topology evidence="3">Multi-pass membrane protein</topology>
    </subcellularLocation>
</comment>
<dbReference type="EC" id="3.4.-.-" evidence="15"/>
<evidence type="ECO:0000256" key="3">
    <source>
        <dbReference type="ARBA" id="ARBA00004128"/>
    </source>
</evidence>
<evidence type="ECO:0000256" key="9">
    <source>
        <dbReference type="ARBA" id="ARBA00022801"/>
    </source>
</evidence>
<keyword evidence="11 16" id="KW-1133">Transmembrane helix</keyword>
<evidence type="ECO:0000256" key="5">
    <source>
        <dbReference type="ARBA" id="ARBA00022554"/>
    </source>
</evidence>
<evidence type="ECO:0000259" key="19">
    <source>
        <dbReference type="Pfam" id="PF22251"/>
    </source>
</evidence>
<evidence type="ECO:0000256" key="14">
    <source>
        <dbReference type="ARBA" id="ARBA00023180"/>
    </source>
</evidence>
<dbReference type="OrthoDB" id="76293at2759"/>
<evidence type="ECO:0000256" key="1">
    <source>
        <dbReference type="ARBA" id="ARBA00001947"/>
    </source>
</evidence>
<dbReference type="CDD" id="cd03875">
    <property type="entry name" value="M28_Fxna_like"/>
    <property type="match status" value="1"/>
</dbReference>
<evidence type="ECO:0000256" key="15">
    <source>
        <dbReference type="RuleBase" id="RU361240"/>
    </source>
</evidence>
<dbReference type="Proteomes" id="UP000813824">
    <property type="component" value="Unassembled WGS sequence"/>
</dbReference>
<feature type="domain" description="Vacuolar membrane protease transmembrane" evidence="19">
    <location>
        <begin position="410"/>
        <end position="700"/>
    </location>
</feature>
<evidence type="ECO:0000256" key="4">
    <source>
        <dbReference type="ARBA" id="ARBA00010918"/>
    </source>
</evidence>
<dbReference type="SUPFAM" id="SSF53187">
    <property type="entry name" value="Zn-dependent exopeptidases"/>
    <property type="match status" value="1"/>
</dbReference>
<sequence>MVSLIAPLRFTPSPVSWLVVIIYATIFISVLVNDQTPDIPKSEGGLNITNGFHDLQTITSHPRPFSSHQNDGVRAFLLDRVQSIASQCDYIQVADDLVSNASYTEGATSVYFEGNNILVKVAGTHEGDSGDGVLISAHYDSVSTEYGATDNGMGVVTVLQLLEYFSVPERRPRRTAVFFLNNGEEDGLNGAHVYYEHPWSKLTSTFINLEGAGAGGRPLVFRSTSLRPVKAFSSPNVDHPSASVVGADAFARGVIQSRTDFQVFAKGIEGETAGMEGVDFAFFRNRALYHTLLDSIPGMGSAEGRKALWAMMDATKGASLAMLNDKHVDDPFDGGVYFDLYGSALLAFPRRYLFIVNIALLVVGPISVFIFLAWVLILSAKYTNAGLPEEHHDTWTKTKKVILTTLGWGRFWFAIVICILCQVGLVAGFVKLNPFVVHSYPTIVVTNTLCLAYLGLVLPFSLFEFFFPSPPSSQKLATILELFFLVWIFLVVSTVAVGRLQIGSSYWVTAWYLCTWVAALIALGEGAQRAKNGGEEGGKGELNLVGEPRPEDADVGERRFVRGIRYDRLPEAENGERGRAPQDDIPVETEPTEITPLIRQQRRRSQGGSEYVLGIDGELTRVDDGKRSNVGYQETGWWIAQMLALVPFPALLEFSLLVLLVHSLKNTMVDGSSPLTVYAAISALSTLIMLNITPFAHRLSRGLTWTVLLIFLFTLLFSWTAFPFTQDAPLKVFFQQRLDLALPTQLSPHGSISRVETLLTGPNKFVDKHVIPLIPSSLGNEVICGDGLRKNLRTCQWDTSGLLPSPGGARSKSLAPASLIASSHATRASDWLSASFTRHAGQSATISIRGVNTRTCSLKFDTPISTYSVRGSSGRMQPGYGVPPEGLTSLSLWSREWEKEFVVDFMWEGANNTMEGRVSCNWAEYASATAGSEWAGKSGQIPALEEVMRFVPLWVVPTKLSVGLVEAGARFSV</sequence>
<dbReference type="Gene3D" id="3.40.630.10">
    <property type="entry name" value="Zn peptidases"/>
    <property type="match status" value="1"/>
</dbReference>
<feature type="transmembrane region" description="Helical" evidence="16">
    <location>
        <begin position="479"/>
        <end position="498"/>
    </location>
</feature>
<feature type="domain" description="Vacuolar membrane protease C-terminal" evidence="18">
    <location>
        <begin position="730"/>
        <end position="966"/>
    </location>
</feature>
<keyword evidence="10 15" id="KW-0862">Zinc</keyword>
<dbReference type="AlphaFoldDB" id="A0A8K0XS73"/>
<feature type="transmembrane region" description="Helical" evidence="16">
    <location>
        <begin position="411"/>
        <end position="430"/>
    </location>
</feature>
<dbReference type="InterPro" id="IPR048024">
    <property type="entry name" value="Fxna-like_M28_dom"/>
</dbReference>
<dbReference type="GO" id="GO:0006508">
    <property type="term" value="P:proteolysis"/>
    <property type="evidence" value="ECO:0007669"/>
    <property type="project" value="UniProtKB-KW"/>
</dbReference>
<comment type="cofactor">
    <cofactor evidence="1">
        <name>Zn(2+)</name>
        <dbReference type="ChEBI" id="CHEBI:29105"/>
    </cofactor>
</comment>
<evidence type="ECO:0000256" key="13">
    <source>
        <dbReference type="ARBA" id="ARBA00023136"/>
    </source>
</evidence>
<feature type="transmembrane region" description="Helical" evidence="16">
    <location>
        <begin position="675"/>
        <end position="696"/>
    </location>
</feature>
<accession>A0A8K0XS73</accession>
<comment type="caution">
    <text evidence="20">The sequence shown here is derived from an EMBL/GenBank/DDBJ whole genome shotgun (WGS) entry which is preliminary data.</text>
</comment>
<keyword evidence="7 16" id="KW-0812">Transmembrane</keyword>
<dbReference type="GO" id="GO:0008235">
    <property type="term" value="F:metalloexopeptidase activity"/>
    <property type="evidence" value="ECO:0007669"/>
    <property type="project" value="InterPro"/>
</dbReference>
<feature type="transmembrane region" description="Helical" evidence="16">
    <location>
        <begin position="15"/>
        <end position="32"/>
    </location>
</feature>
<keyword evidence="5" id="KW-0926">Vacuole</keyword>
<feature type="domain" description="Peptidase M28" evidence="17">
    <location>
        <begin position="121"/>
        <end position="296"/>
    </location>
</feature>
<evidence type="ECO:0000256" key="8">
    <source>
        <dbReference type="ARBA" id="ARBA00022723"/>
    </source>
</evidence>
<feature type="transmembrane region" description="Helical" evidence="16">
    <location>
        <begin position="352"/>
        <end position="377"/>
    </location>
</feature>